<accession>A0A8C6PGB6</accession>
<proteinExistence type="inferred from homology"/>
<feature type="domain" description="SAM" evidence="8">
    <location>
        <begin position="468"/>
        <end position="499"/>
    </location>
</feature>
<dbReference type="AlphaFoldDB" id="A0A8C6PGB6"/>
<dbReference type="PANTHER" id="PTHR12587">
    <property type="entry name" value="LAR INTERACTING PROTEIN LIP -RELATED PROTEIN"/>
    <property type="match status" value="1"/>
</dbReference>
<feature type="domain" description="SAM" evidence="8">
    <location>
        <begin position="308"/>
        <end position="372"/>
    </location>
</feature>
<evidence type="ECO:0000256" key="1">
    <source>
        <dbReference type="ARBA" id="ARBA00007547"/>
    </source>
</evidence>
<evidence type="ECO:0000256" key="5">
    <source>
        <dbReference type="ARBA" id="ARBA00060046"/>
    </source>
</evidence>
<dbReference type="GO" id="GO:0007528">
    <property type="term" value="P:neuromuscular junction development"/>
    <property type="evidence" value="ECO:0007669"/>
    <property type="project" value="TreeGrafter"/>
</dbReference>
<feature type="coiled-coil region" evidence="6">
    <location>
        <begin position="22"/>
        <end position="84"/>
    </location>
</feature>
<dbReference type="CDD" id="cd09569">
    <property type="entry name" value="SAM_liprin-beta1_2_repeat3"/>
    <property type="match status" value="1"/>
</dbReference>
<dbReference type="CDD" id="cd09566">
    <property type="entry name" value="SAM_liprin-beta1_2_repeat2"/>
    <property type="match status" value="1"/>
</dbReference>
<feature type="region of interest" description="Disordered" evidence="7">
    <location>
        <begin position="621"/>
        <end position="645"/>
    </location>
</feature>
<dbReference type="Gene3D" id="1.10.150.50">
    <property type="entry name" value="Transcription Factor, Ets-1"/>
    <property type="match status" value="3"/>
</dbReference>
<evidence type="ECO:0000259" key="8">
    <source>
        <dbReference type="PROSITE" id="PS50105"/>
    </source>
</evidence>
<evidence type="ECO:0000256" key="3">
    <source>
        <dbReference type="ARBA" id="ARBA00022737"/>
    </source>
</evidence>
<protein>
    <submittedName>
        <fullName evidence="9">PPFIA binding protein 2</fullName>
    </submittedName>
</protein>
<dbReference type="FunFam" id="1.10.150.50:FF:000007">
    <property type="entry name" value="Liprin-beta-1 isoform 1"/>
    <property type="match status" value="1"/>
</dbReference>
<dbReference type="Pfam" id="PF26022">
    <property type="entry name" value="CC_Liprin_beta"/>
    <property type="match status" value="1"/>
</dbReference>
<dbReference type="FunFam" id="1.10.150.50:FF:000005">
    <property type="entry name" value="Liprin-beta-1 isoform 1"/>
    <property type="match status" value="1"/>
</dbReference>
<evidence type="ECO:0000256" key="7">
    <source>
        <dbReference type="SAM" id="MobiDB-lite"/>
    </source>
</evidence>
<gene>
    <name evidence="9" type="primary">PPFIBP2</name>
</gene>
<evidence type="ECO:0000313" key="10">
    <source>
        <dbReference type="Proteomes" id="UP000694548"/>
    </source>
</evidence>
<feature type="compositionally biased region" description="Basic and acidic residues" evidence="7">
    <location>
        <begin position="272"/>
        <end position="281"/>
    </location>
</feature>
<dbReference type="InterPro" id="IPR037618">
    <property type="entry name" value="LIPB1/2_SAM_2nd"/>
</dbReference>
<dbReference type="GO" id="GO:0005829">
    <property type="term" value="C:cytosol"/>
    <property type="evidence" value="ECO:0007669"/>
    <property type="project" value="UniProtKB-ARBA"/>
</dbReference>
<dbReference type="FunFam" id="1.10.150.50:FF:000017">
    <property type="entry name" value="Liprin-beta-1 isoform 1"/>
    <property type="match status" value="1"/>
</dbReference>
<feature type="coiled-coil region" evidence="6">
    <location>
        <begin position="122"/>
        <end position="156"/>
    </location>
</feature>
<dbReference type="GeneTree" id="ENSGT01050000244951"/>
<comment type="similarity">
    <text evidence="1">Belongs to the liprin family. Liprin-beta subfamily.</text>
</comment>
<dbReference type="InterPro" id="IPR001660">
    <property type="entry name" value="SAM"/>
</dbReference>
<feature type="compositionally biased region" description="Polar residues" evidence="7">
    <location>
        <begin position="227"/>
        <end position="242"/>
    </location>
</feature>
<dbReference type="Pfam" id="PF00536">
    <property type="entry name" value="SAM_1"/>
    <property type="match status" value="2"/>
</dbReference>
<feature type="domain" description="SAM" evidence="8">
    <location>
        <begin position="385"/>
        <end position="443"/>
    </location>
</feature>
<reference evidence="9" key="1">
    <citation type="submission" date="2014-08" db="EMBL/GenBank/DDBJ databases">
        <authorList>
            <person name="Senf B."/>
            <person name="Petzold A."/>
            <person name="Downie B.R."/>
            <person name="Koch P."/>
            <person name="Platzer M."/>
        </authorList>
    </citation>
    <scope>NUCLEOTIDE SEQUENCE [LARGE SCALE GENOMIC DNA]</scope>
    <source>
        <strain evidence="9">GRZ</strain>
    </source>
</reference>
<organism evidence="9 10">
    <name type="scientific">Nothobranchius furzeri</name>
    <name type="common">Turquoise killifish</name>
    <dbReference type="NCBI Taxonomy" id="105023"/>
    <lineage>
        <taxon>Eukaryota</taxon>
        <taxon>Metazoa</taxon>
        <taxon>Chordata</taxon>
        <taxon>Craniata</taxon>
        <taxon>Vertebrata</taxon>
        <taxon>Euteleostomi</taxon>
        <taxon>Actinopterygii</taxon>
        <taxon>Neopterygii</taxon>
        <taxon>Teleostei</taxon>
        <taxon>Neoteleostei</taxon>
        <taxon>Acanthomorphata</taxon>
        <taxon>Ovalentaria</taxon>
        <taxon>Atherinomorphae</taxon>
        <taxon>Cyprinodontiformes</taxon>
        <taxon>Nothobranchiidae</taxon>
        <taxon>Nothobranchius</taxon>
    </lineage>
</organism>
<keyword evidence="10" id="KW-1185">Reference proteome</keyword>
<dbReference type="Pfam" id="PF07647">
    <property type="entry name" value="SAM_2"/>
    <property type="match status" value="1"/>
</dbReference>
<comment type="function">
    <text evidence="5">May regulate the disassembly of focal adhesions. Did not bind receptor-like tyrosine phosphatases type 2A.</text>
</comment>
<keyword evidence="2" id="KW-0597">Phosphoprotein</keyword>
<sequence length="645" mass="72669">PHLIPSFPRVFVQVSLCSPASNETYQERLLRLEGDKESLVLQVSVLTDQVEAQGEKIRDLESSLEEHRQKLASTEEMLQQELRSRTSLETQKLDLMDEVSYLKLRLVSVEEMHTNTLPQVPADIKNNKAEDLVQEVKELKNKVGELEGEKSQYERKLRATKVLGGNVLLLLFRNSCRSEAESGFVFVKTSTSIWIFNGKSCCSDSFSVSLPLTDNLEKPDECILSDQSPLSSGVDSGQQSPVSPEKRKGQRGIRKLWGRIRRSQSGSPVQAHDPELGDFRRGGYRATAGPRLARSGKTRDLKLPFSKWSTEQVCDWLEDIGLGQYGFLARHWVSSGQTMLSATQHDIEKEMSMKNPLHRKKLQLAMKTATSKQPEKSAELDYVWVTRWLDDIGLPQYKDQFNDGRVDGHVLKYLTVNDLLFLKVTSQLHHLSIKCAIRVLHVNQFNPNCLKRRPSNENQFSPSEVMQWSNHRVMEWLRSVDLAEYAPNLRGSGVHGGLIMLEPRFNSDTLAMLLNISPQKTLLRRHLNTNFSNLVGAQAQQEKREYTEAAGYAPLSVTAKVKPKKLGFSSLTHLRRRRPDDSTDYVCPIGSSPESGLQAPNGVQMRPFAGFRGLSPILDREPARDQVGPVPRAPPLSGLSQVDIL</sequence>
<dbReference type="Proteomes" id="UP000694548">
    <property type="component" value="Chromosome sgr13"/>
</dbReference>
<evidence type="ECO:0000313" key="9">
    <source>
        <dbReference type="Ensembl" id="ENSNFUP00015043612.1"/>
    </source>
</evidence>
<dbReference type="InterPro" id="IPR037617">
    <property type="entry name" value="LIPB1/2_SAM_1"/>
</dbReference>
<dbReference type="GO" id="GO:0048786">
    <property type="term" value="C:presynaptic active zone"/>
    <property type="evidence" value="ECO:0007669"/>
    <property type="project" value="TreeGrafter"/>
</dbReference>
<name>A0A8C6PGB6_NOTFU</name>
<dbReference type="SUPFAM" id="SSF47769">
    <property type="entry name" value="SAM/Pointed domain"/>
    <property type="match status" value="3"/>
</dbReference>
<feature type="compositionally biased region" description="Basic residues" evidence="7">
    <location>
        <begin position="248"/>
        <end position="262"/>
    </location>
</feature>
<dbReference type="InterPro" id="IPR037619">
    <property type="entry name" value="LIPB1/2_SAM_3rd"/>
</dbReference>
<keyword evidence="4 6" id="KW-0175">Coiled coil</keyword>
<evidence type="ECO:0000256" key="2">
    <source>
        <dbReference type="ARBA" id="ARBA00022553"/>
    </source>
</evidence>
<dbReference type="InterPro" id="IPR029515">
    <property type="entry name" value="Liprin"/>
</dbReference>
<dbReference type="CDD" id="cd09563">
    <property type="entry name" value="SAM_liprin-beta1_2_repeat1"/>
    <property type="match status" value="1"/>
</dbReference>
<reference evidence="9" key="3">
    <citation type="submission" date="2025-09" db="UniProtKB">
        <authorList>
            <consortium name="Ensembl"/>
        </authorList>
    </citation>
    <scope>IDENTIFICATION</scope>
</reference>
<dbReference type="SMART" id="SM00454">
    <property type="entry name" value="SAM"/>
    <property type="match status" value="3"/>
</dbReference>
<dbReference type="Ensembl" id="ENSNFUT00015045519.1">
    <property type="protein sequence ID" value="ENSNFUP00015043612.1"/>
    <property type="gene ID" value="ENSNFUG00015020187.1"/>
</dbReference>
<evidence type="ECO:0000256" key="6">
    <source>
        <dbReference type="SAM" id="Coils"/>
    </source>
</evidence>
<dbReference type="InterPro" id="IPR013761">
    <property type="entry name" value="SAM/pointed_sf"/>
</dbReference>
<dbReference type="PANTHER" id="PTHR12587:SF18">
    <property type="entry name" value="LIPRIN-BETA-2"/>
    <property type="match status" value="1"/>
</dbReference>
<evidence type="ECO:0000256" key="4">
    <source>
        <dbReference type="ARBA" id="ARBA00023054"/>
    </source>
</evidence>
<keyword evidence="3" id="KW-0677">Repeat</keyword>
<dbReference type="InterPro" id="IPR058914">
    <property type="entry name" value="LIPB1/2_CC"/>
</dbReference>
<feature type="region of interest" description="Disordered" evidence="7">
    <location>
        <begin position="227"/>
        <end position="291"/>
    </location>
</feature>
<dbReference type="PROSITE" id="PS50105">
    <property type="entry name" value="SAM_DOMAIN"/>
    <property type="match status" value="3"/>
</dbReference>
<reference evidence="9" key="2">
    <citation type="submission" date="2025-08" db="UniProtKB">
        <authorList>
            <consortium name="Ensembl"/>
        </authorList>
    </citation>
    <scope>IDENTIFICATION</scope>
</reference>